<comment type="caution">
    <text evidence="2">The sequence shown here is derived from an EMBL/GenBank/DDBJ whole genome shotgun (WGS) entry which is preliminary data.</text>
</comment>
<dbReference type="EMBL" id="SATR01000235">
    <property type="protein sequence ID" value="TFH88893.1"/>
    <property type="molecule type" value="Genomic_DNA"/>
</dbReference>
<protein>
    <recommendedName>
        <fullName evidence="1">DUF6998 domain-containing protein</fullName>
    </recommendedName>
</protein>
<feature type="domain" description="DUF6998" evidence="1">
    <location>
        <begin position="28"/>
        <end position="129"/>
    </location>
</feature>
<reference evidence="2 3" key="1">
    <citation type="submission" date="2019-01" db="EMBL/GenBank/DDBJ databases">
        <title>Vibrio BEI176 sp. nov, a marine bacterium isolated from China: eastern marignal seas.</title>
        <authorList>
            <person name="Li B."/>
        </authorList>
    </citation>
    <scope>NUCLEOTIDE SEQUENCE [LARGE SCALE GENOMIC DNA]</scope>
    <source>
        <strain evidence="2 3">BEI176</strain>
    </source>
</reference>
<evidence type="ECO:0000313" key="2">
    <source>
        <dbReference type="EMBL" id="TFH88893.1"/>
    </source>
</evidence>
<dbReference type="InterPro" id="IPR054267">
    <property type="entry name" value="DUF6998"/>
</dbReference>
<dbReference type="Proteomes" id="UP000297753">
    <property type="component" value="Unassembled WGS sequence"/>
</dbReference>
<accession>A0A4Y8W8E7</accession>
<dbReference type="OrthoDB" id="7210457at2"/>
<dbReference type="Pfam" id="PF22522">
    <property type="entry name" value="DUF6998"/>
    <property type="match status" value="1"/>
</dbReference>
<keyword evidence="3" id="KW-1185">Reference proteome</keyword>
<evidence type="ECO:0000313" key="3">
    <source>
        <dbReference type="Proteomes" id="UP000297753"/>
    </source>
</evidence>
<name>A0A4Y8W8E7_9VIBR</name>
<sequence length="154" mass="17698">MTDFDETKQLWFDFNLSANKLSDKLRTRNLVGEYAEWLAAEYYGAKLLPVSESSADLIANNGVKYQVKARRQQKLESTQLSIIRSWNFDFLVVILFDLKGNLIKVIESPMKISREHAKPNSRQNGWVITTSKKFLNDPRNKDITNSISKLNGTI</sequence>
<dbReference type="AlphaFoldDB" id="A0A4Y8W8E7"/>
<proteinExistence type="predicted"/>
<evidence type="ECO:0000259" key="1">
    <source>
        <dbReference type="Pfam" id="PF22522"/>
    </source>
</evidence>
<organism evidence="2 3">
    <name type="scientific">Vibrio ouci</name>
    <dbReference type="NCBI Taxonomy" id="2499078"/>
    <lineage>
        <taxon>Bacteria</taxon>
        <taxon>Pseudomonadati</taxon>
        <taxon>Pseudomonadota</taxon>
        <taxon>Gammaproteobacteria</taxon>
        <taxon>Vibrionales</taxon>
        <taxon>Vibrionaceae</taxon>
        <taxon>Vibrio</taxon>
    </lineage>
</organism>
<gene>
    <name evidence="2" type="ORF">ELS82_25380</name>
</gene>